<dbReference type="PANTHER" id="PTHR13633:SF3">
    <property type="entry name" value="MITOCHONDRIAL TRANSCRIPTION RESCUE FACTOR 1"/>
    <property type="match status" value="1"/>
</dbReference>
<evidence type="ECO:0000313" key="3">
    <source>
        <dbReference type="Proteomes" id="UP000326458"/>
    </source>
</evidence>
<sequence length="155" mass="17778">QVVCSVAVTSVRLPSSILRKSDAWIGLCRAQPGTPSLKGCVSWNRYLYLFTLKNPLKRLQEVEDKGHSDEDGDHDMNELEEEPKDNPGEVKGYKDLDKVVQSLQFDVILKTGLDIGKVMWILLKKVLEEKIISEKYRVVLQRWKKLQLPKKSTLK</sequence>
<dbReference type="EMBL" id="VCEA01000001">
    <property type="protein sequence ID" value="KAB0364937.1"/>
    <property type="molecule type" value="Genomic_DNA"/>
</dbReference>
<name>A0A5N3WVM7_MUNMU</name>
<dbReference type="PANTHER" id="PTHR13633">
    <property type="entry name" value="MITOCHONDRIAL TRANSCRIPTION RESCUE FACTOR 1"/>
    <property type="match status" value="1"/>
</dbReference>
<comment type="caution">
    <text evidence="2">The sequence shown here is derived from an EMBL/GenBank/DDBJ whole genome shotgun (WGS) entry which is preliminary data.</text>
</comment>
<evidence type="ECO:0000256" key="1">
    <source>
        <dbReference type="SAM" id="MobiDB-lite"/>
    </source>
</evidence>
<organism evidence="2 3">
    <name type="scientific">Muntiacus muntjak</name>
    <name type="common">Barking deer</name>
    <name type="synonym">Indian muntjac</name>
    <dbReference type="NCBI Taxonomy" id="9888"/>
    <lineage>
        <taxon>Eukaryota</taxon>
        <taxon>Metazoa</taxon>
        <taxon>Chordata</taxon>
        <taxon>Craniata</taxon>
        <taxon>Vertebrata</taxon>
        <taxon>Euteleostomi</taxon>
        <taxon>Mammalia</taxon>
        <taxon>Eutheria</taxon>
        <taxon>Laurasiatheria</taxon>
        <taxon>Artiodactyla</taxon>
        <taxon>Ruminantia</taxon>
        <taxon>Pecora</taxon>
        <taxon>Cervidae</taxon>
        <taxon>Muntiacinae</taxon>
        <taxon>Muntiacus</taxon>
    </lineage>
</organism>
<keyword evidence="3" id="KW-1185">Reference proteome</keyword>
<reference evidence="2 3" key="1">
    <citation type="submission" date="2019-06" db="EMBL/GenBank/DDBJ databases">
        <title>Discovery of a novel chromosome fission-fusion reversal in muntjac.</title>
        <authorList>
            <person name="Mudd A.B."/>
            <person name="Bredeson J.V."/>
            <person name="Baum R."/>
            <person name="Hockemeyer D."/>
            <person name="Rokhsar D.S."/>
        </authorList>
    </citation>
    <scope>NUCLEOTIDE SEQUENCE [LARGE SCALE GENOMIC DNA]</scope>
    <source>
        <strain evidence="2">UTSW_UCB_Mm</strain>
        <tissue evidence="2">Fibroblast cell line</tissue>
    </source>
</reference>
<dbReference type="GO" id="GO:0003723">
    <property type="term" value="F:RNA binding"/>
    <property type="evidence" value="ECO:0007669"/>
    <property type="project" value="TreeGrafter"/>
</dbReference>
<protein>
    <submittedName>
        <fullName evidence="2">Uncharacterized protein</fullName>
    </submittedName>
</protein>
<dbReference type="GO" id="GO:0005739">
    <property type="term" value="C:mitochondrion"/>
    <property type="evidence" value="ECO:0007669"/>
    <property type="project" value="TreeGrafter"/>
</dbReference>
<gene>
    <name evidence="2" type="ORF">FD754_009093</name>
</gene>
<evidence type="ECO:0000313" key="2">
    <source>
        <dbReference type="EMBL" id="KAB0364937.1"/>
    </source>
</evidence>
<feature type="region of interest" description="Disordered" evidence="1">
    <location>
        <begin position="61"/>
        <end position="92"/>
    </location>
</feature>
<dbReference type="AlphaFoldDB" id="A0A5N3WVM7"/>
<dbReference type="Proteomes" id="UP000326458">
    <property type="component" value="Unassembled WGS sequence"/>
</dbReference>
<feature type="compositionally biased region" description="Basic and acidic residues" evidence="1">
    <location>
        <begin position="61"/>
        <end position="77"/>
    </location>
</feature>
<accession>A0A5N3WVM7</accession>
<feature type="non-terminal residue" evidence="2">
    <location>
        <position position="1"/>
    </location>
</feature>
<dbReference type="GO" id="GO:1903108">
    <property type="term" value="P:regulation of mitochondrial transcription"/>
    <property type="evidence" value="ECO:0007669"/>
    <property type="project" value="TreeGrafter"/>
</dbReference>
<proteinExistence type="predicted"/>